<evidence type="ECO:0000313" key="2">
    <source>
        <dbReference type="EMBL" id="OKS88946.1"/>
    </source>
</evidence>
<comment type="caution">
    <text evidence="2">The sequence shown here is derived from an EMBL/GenBank/DDBJ whole genome shotgun (WGS) entry which is preliminary data.</text>
</comment>
<feature type="transmembrane region" description="Helical" evidence="1">
    <location>
        <begin position="36"/>
        <end position="58"/>
    </location>
</feature>
<gene>
    <name evidence="2" type="ORF">RG47T_4424</name>
</gene>
<keyword evidence="1" id="KW-0472">Membrane</keyword>
<feature type="transmembrane region" description="Helical" evidence="1">
    <location>
        <begin position="5"/>
        <end position="24"/>
    </location>
</feature>
<sequence length="141" mass="16516">MDYKFLLICSIFLLVGFIVSYLFIKPYSQNKDTRGLILKWYPIFALGCIILLVLVSYLQKGPGYFEEGIKQLRANKYINNKVGDFQTYSYMERPKETNPIKFNIELSGKGVNLFLTCTMKYTGQKWILTRIKSDSLRLQRE</sequence>
<keyword evidence="1" id="KW-1133">Transmembrane helix</keyword>
<proteinExistence type="predicted"/>
<keyword evidence="3" id="KW-1185">Reference proteome</keyword>
<name>A0A1Q6A4L4_9SPHI</name>
<accession>A0A1Q6A4L4</accession>
<dbReference type="AlphaFoldDB" id="A0A1Q6A4L4"/>
<evidence type="ECO:0000313" key="3">
    <source>
        <dbReference type="Proteomes" id="UP000186720"/>
    </source>
</evidence>
<dbReference type="Proteomes" id="UP000186720">
    <property type="component" value="Unassembled WGS sequence"/>
</dbReference>
<organism evidence="2 3">
    <name type="scientific">Mucilaginibacter polytrichastri</name>
    <dbReference type="NCBI Taxonomy" id="1302689"/>
    <lineage>
        <taxon>Bacteria</taxon>
        <taxon>Pseudomonadati</taxon>
        <taxon>Bacteroidota</taxon>
        <taxon>Sphingobacteriia</taxon>
        <taxon>Sphingobacteriales</taxon>
        <taxon>Sphingobacteriaceae</taxon>
        <taxon>Mucilaginibacter</taxon>
    </lineage>
</organism>
<protein>
    <submittedName>
        <fullName evidence="2">Uncharacterized protein</fullName>
    </submittedName>
</protein>
<dbReference type="STRING" id="1302689.RG47T_4424"/>
<dbReference type="RefSeq" id="WP_074491582.1">
    <property type="nucleotide sequence ID" value="NZ_FPAM01000023.1"/>
</dbReference>
<keyword evidence="1" id="KW-0812">Transmembrane</keyword>
<evidence type="ECO:0000256" key="1">
    <source>
        <dbReference type="SAM" id="Phobius"/>
    </source>
</evidence>
<reference evidence="2 3" key="1">
    <citation type="submission" date="2016-11" db="EMBL/GenBank/DDBJ databases">
        <title>Whole Genome Sequencing of Mucilaginibacter polytrichastri RG4-7(T) isolated from the moss sample.</title>
        <authorList>
            <person name="Li Y."/>
        </authorList>
    </citation>
    <scope>NUCLEOTIDE SEQUENCE [LARGE SCALE GENOMIC DNA]</scope>
    <source>
        <strain evidence="2 3">RG4-7</strain>
    </source>
</reference>
<dbReference type="EMBL" id="MPPL01000001">
    <property type="protein sequence ID" value="OKS88946.1"/>
    <property type="molecule type" value="Genomic_DNA"/>
</dbReference>